<comment type="caution">
    <text evidence="2">The sequence shown here is derived from an EMBL/GenBank/DDBJ whole genome shotgun (WGS) entry which is preliminary data.</text>
</comment>
<gene>
    <name evidence="2" type="ORF">DAMNIGENAA_20820</name>
</gene>
<dbReference type="EMBL" id="BSDR01000001">
    <property type="protein sequence ID" value="GLI34649.1"/>
    <property type="molecule type" value="Genomic_DNA"/>
</dbReference>
<dbReference type="InterPro" id="IPR012909">
    <property type="entry name" value="PHA_DNA-bd_N"/>
</dbReference>
<evidence type="ECO:0000313" key="3">
    <source>
        <dbReference type="Proteomes" id="UP001144372"/>
    </source>
</evidence>
<dbReference type="Proteomes" id="UP001144372">
    <property type="component" value="Unassembled WGS sequence"/>
</dbReference>
<name>A0A9W6CXV4_9BACT</name>
<dbReference type="Pfam" id="PF07879">
    <property type="entry name" value="PHB_acc_N"/>
    <property type="match status" value="1"/>
</dbReference>
<accession>A0A9W6CXV4</accession>
<organism evidence="2 3">
    <name type="scientific">Desulforhabdus amnigena</name>
    <dbReference type="NCBI Taxonomy" id="40218"/>
    <lineage>
        <taxon>Bacteria</taxon>
        <taxon>Pseudomonadati</taxon>
        <taxon>Thermodesulfobacteriota</taxon>
        <taxon>Syntrophobacteria</taxon>
        <taxon>Syntrophobacterales</taxon>
        <taxon>Syntrophobacteraceae</taxon>
        <taxon>Desulforhabdus</taxon>
    </lineage>
</organism>
<dbReference type="AlphaFoldDB" id="A0A9W6CXV4"/>
<sequence>MEIIFIASYHKSIFRYHAQGHAMTDHVVFKRYPNRRLYNTEKSAYVTLSQISDIIKEGRRVRVLDAKTGEDVTAFILTQIIVEEAKNKNALLPAPLLHLVIRYGGNVLSEFFEKYLELSIKNYLTYKSALDEQFKAWLGKSMDISSLTPGGFPPFMSMESILESFSDWAKKLKSKRNGKSKE</sequence>
<protein>
    <recommendedName>
        <fullName evidence="1">PHA accumulation regulator DNA-binding N-terminal domain-containing protein</fullName>
    </recommendedName>
</protein>
<proteinExistence type="predicted"/>
<evidence type="ECO:0000259" key="1">
    <source>
        <dbReference type="Pfam" id="PF07879"/>
    </source>
</evidence>
<keyword evidence="3" id="KW-1185">Reference proteome</keyword>
<evidence type="ECO:0000313" key="2">
    <source>
        <dbReference type="EMBL" id="GLI34649.1"/>
    </source>
</evidence>
<feature type="domain" description="PHA accumulation regulator DNA-binding N-terminal" evidence="1">
    <location>
        <begin position="29"/>
        <end position="87"/>
    </location>
</feature>
<reference evidence="2" key="1">
    <citation type="submission" date="2022-12" db="EMBL/GenBank/DDBJ databases">
        <title>Reference genome sequencing for broad-spectrum identification of bacterial and archaeal isolates by mass spectrometry.</title>
        <authorList>
            <person name="Sekiguchi Y."/>
            <person name="Tourlousse D.M."/>
        </authorList>
    </citation>
    <scope>NUCLEOTIDE SEQUENCE</scope>
    <source>
        <strain evidence="2">ASRB1</strain>
    </source>
</reference>